<feature type="domain" description="Gcp-like" evidence="1">
    <location>
        <begin position="33"/>
        <end position="132"/>
    </location>
</feature>
<name>A0ABQ4Q328_9BURK</name>
<dbReference type="NCBIfam" id="TIGR03725">
    <property type="entry name" value="T6A_YeaZ"/>
    <property type="match status" value="1"/>
</dbReference>
<evidence type="ECO:0000313" key="2">
    <source>
        <dbReference type="EMBL" id="GIZ51504.1"/>
    </source>
</evidence>
<dbReference type="EMBL" id="BPMK01000006">
    <property type="protein sequence ID" value="GIZ51504.1"/>
    <property type="molecule type" value="Genomic_DNA"/>
</dbReference>
<accession>A0ABQ4Q328</accession>
<protein>
    <submittedName>
        <fullName evidence="2">tRNA (Adenosine(37)-N6)-threonylcarbamoyltransferase complex dimerization subunit type 1 TsaB</fullName>
    </submittedName>
</protein>
<proteinExistence type="predicted"/>
<dbReference type="RefSeq" id="WP_220807678.1">
    <property type="nucleotide sequence ID" value="NZ_BPMK01000006.1"/>
</dbReference>
<dbReference type="InterPro" id="IPR000905">
    <property type="entry name" value="Gcp-like_dom"/>
</dbReference>
<dbReference type="PANTHER" id="PTHR11735:SF11">
    <property type="entry name" value="TRNA THREONYLCARBAMOYLADENOSINE BIOSYNTHESIS PROTEIN TSAB"/>
    <property type="match status" value="1"/>
</dbReference>
<dbReference type="Pfam" id="PF00814">
    <property type="entry name" value="TsaD"/>
    <property type="match status" value="1"/>
</dbReference>
<evidence type="ECO:0000259" key="1">
    <source>
        <dbReference type="Pfam" id="PF00814"/>
    </source>
</evidence>
<keyword evidence="3" id="KW-1185">Reference proteome</keyword>
<evidence type="ECO:0000313" key="3">
    <source>
        <dbReference type="Proteomes" id="UP000887222"/>
    </source>
</evidence>
<dbReference type="SUPFAM" id="SSF53067">
    <property type="entry name" value="Actin-like ATPase domain"/>
    <property type="match status" value="2"/>
</dbReference>
<reference evidence="2 3" key="1">
    <citation type="journal article" date="2022" name="Int. J. Syst. Evol. Microbiol.">
        <title>Noviherbaspirillum aridicola sp. nov., isolated from an arid soil in Pakistan.</title>
        <authorList>
            <person name="Khan I.U."/>
            <person name="Saqib M."/>
            <person name="Amin A."/>
            <person name="Hussain F."/>
            <person name="Li L."/>
            <person name="Liu Y.H."/>
            <person name="Fang B.Z."/>
            <person name="Ahmed I."/>
            <person name="Li W.J."/>
        </authorList>
    </citation>
    <scope>NUCLEOTIDE SEQUENCE [LARGE SCALE GENOMIC DNA]</scope>
    <source>
        <strain evidence="2 3">NCCP-691</strain>
    </source>
</reference>
<dbReference type="InterPro" id="IPR043129">
    <property type="entry name" value="ATPase_NBD"/>
</dbReference>
<dbReference type="Proteomes" id="UP000887222">
    <property type="component" value="Unassembled WGS sequence"/>
</dbReference>
<dbReference type="PANTHER" id="PTHR11735">
    <property type="entry name" value="TRNA N6-ADENOSINE THREONYLCARBAMOYLTRANSFERASE"/>
    <property type="match status" value="1"/>
</dbReference>
<dbReference type="InterPro" id="IPR022496">
    <property type="entry name" value="T6A_TsaB"/>
</dbReference>
<dbReference type="Gene3D" id="3.30.420.40">
    <property type="match status" value="2"/>
</dbReference>
<gene>
    <name evidence="2" type="ORF">NCCP691_15180</name>
</gene>
<comment type="caution">
    <text evidence="2">The sequence shown here is derived from an EMBL/GenBank/DDBJ whole genome shotgun (WGS) entry which is preliminary data.</text>
</comment>
<dbReference type="CDD" id="cd24032">
    <property type="entry name" value="ASKHA_NBD_TsaB"/>
    <property type="match status" value="1"/>
</dbReference>
<sequence>MPTILAIETSADLASVALLRDGQLISRESAGVQTHSQAVLPLAQAALREAGLTVAGCDVIAFGAGPGSFTGVRTACGVAQGLAFGAGLRIIPVGTLLAMAEACRRQHNACEVLAVLDARMDEVYWAQYRYADGWEVVVEPTLSAASDVRPSGEVTACGNGLAAYAPAFADQKLIVDARPGIVPHAAEVAVLAERDLAAGRALDAWQAQPVYLRNKVALTTAERMARSAA</sequence>
<organism evidence="2 3">
    <name type="scientific">Noviherbaspirillum aridicola</name>
    <dbReference type="NCBI Taxonomy" id="2849687"/>
    <lineage>
        <taxon>Bacteria</taxon>
        <taxon>Pseudomonadati</taxon>
        <taxon>Pseudomonadota</taxon>
        <taxon>Betaproteobacteria</taxon>
        <taxon>Burkholderiales</taxon>
        <taxon>Oxalobacteraceae</taxon>
        <taxon>Noviherbaspirillum</taxon>
    </lineage>
</organism>